<dbReference type="GO" id="GO:0008173">
    <property type="term" value="F:RNA methyltransferase activity"/>
    <property type="evidence" value="ECO:0007669"/>
    <property type="project" value="InterPro"/>
</dbReference>
<dbReference type="RefSeq" id="WP_035133624.1">
    <property type="nucleotide sequence ID" value="NZ_JRLV01000009.1"/>
</dbReference>
<proteinExistence type="predicted"/>
<name>A0A0A2LKP1_9FLAO</name>
<accession>A0A0A2LKP1</accession>
<dbReference type="InterPro" id="IPR029026">
    <property type="entry name" value="tRNA_m1G_MTases_N"/>
</dbReference>
<feature type="domain" description="tRNA/rRNA methyltransferase SpoU type" evidence="3">
    <location>
        <begin position="19"/>
        <end position="162"/>
    </location>
</feature>
<dbReference type="eggNOG" id="COG0566">
    <property type="taxonomic scope" value="Bacteria"/>
</dbReference>
<dbReference type="GO" id="GO:0003723">
    <property type="term" value="F:RNA binding"/>
    <property type="evidence" value="ECO:0007669"/>
    <property type="project" value="InterPro"/>
</dbReference>
<dbReference type="PANTHER" id="PTHR43191:SF7">
    <property type="entry name" value="OBP33PEP LIKE PROTEIN"/>
    <property type="match status" value="1"/>
</dbReference>
<dbReference type="EMBL" id="JRLV01000009">
    <property type="protein sequence ID" value="KGO80822.1"/>
    <property type="molecule type" value="Genomic_DNA"/>
</dbReference>
<dbReference type="AlphaFoldDB" id="A0A0A2LKP1"/>
<keyword evidence="5" id="KW-1185">Reference proteome</keyword>
<protein>
    <submittedName>
        <fullName evidence="4">RNA methyltransferase</fullName>
    </submittedName>
</protein>
<keyword evidence="1 4" id="KW-0489">Methyltransferase</keyword>
<dbReference type="Gene3D" id="3.40.1280.10">
    <property type="match status" value="1"/>
</dbReference>
<sequence length="169" mass="18512">MSQQLTHNESIFSKKTFPVTLVCDNIVFQPNIGSLFRIAEAFGVSEIIFVGEDIALTPRKINRTSRSTHNMVKHQVIEKTEDAINLITQTDSHIVALEITDKSIPLTKAQFSSDKPIVLIAGSEISGISESFLNVAHQAVHIEMFGDNSSMNVVQAVGIALYDITSKIG</sequence>
<dbReference type="InterPro" id="IPR001537">
    <property type="entry name" value="SpoU_MeTrfase"/>
</dbReference>
<evidence type="ECO:0000313" key="5">
    <source>
        <dbReference type="Proteomes" id="UP000030129"/>
    </source>
</evidence>
<dbReference type="Pfam" id="PF00588">
    <property type="entry name" value="SpoU_methylase"/>
    <property type="match status" value="1"/>
</dbReference>
<gene>
    <name evidence="4" type="ORF">Q763_09845</name>
</gene>
<dbReference type="InterPro" id="IPR051259">
    <property type="entry name" value="rRNA_Methyltransferase"/>
</dbReference>
<dbReference type="InterPro" id="IPR029028">
    <property type="entry name" value="Alpha/beta_knot_MTases"/>
</dbReference>
<keyword evidence="2 4" id="KW-0808">Transferase</keyword>
<evidence type="ECO:0000256" key="2">
    <source>
        <dbReference type="ARBA" id="ARBA00022679"/>
    </source>
</evidence>
<dbReference type="GO" id="GO:0006396">
    <property type="term" value="P:RNA processing"/>
    <property type="evidence" value="ECO:0007669"/>
    <property type="project" value="InterPro"/>
</dbReference>
<dbReference type="STRING" id="1406840.Q763_09845"/>
<evidence type="ECO:0000256" key="1">
    <source>
        <dbReference type="ARBA" id="ARBA00022603"/>
    </source>
</evidence>
<dbReference type="CDD" id="cd18082">
    <property type="entry name" value="SpoU-like_family"/>
    <property type="match status" value="1"/>
</dbReference>
<comment type="caution">
    <text evidence="4">The sequence shown here is derived from an EMBL/GenBank/DDBJ whole genome shotgun (WGS) entry which is preliminary data.</text>
</comment>
<organism evidence="4 5">
    <name type="scientific">Flavobacterium beibuense F44-8</name>
    <dbReference type="NCBI Taxonomy" id="1406840"/>
    <lineage>
        <taxon>Bacteria</taxon>
        <taxon>Pseudomonadati</taxon>
        <taxon>Bacteroidota</taxon>
        <taxon>Flavobacteriia</taxon>
        <taxon>Flavobacteriales</taxon>
        <taxon>Flavobacteriaceae</taxon>
        <taxon>Flavobacterium</taxon>
    </lineage>
</organism>
<evidence type="ECO:0000259" key="3">
    <source>
        <dbReference type="Pfam" id="PF00588"/>
    </source>
</evidence>
<evidence type="ECO:0000313" key="4">
    <source>
        <dbReference type="EMBL" id="KGO80822.1"/>
    </source>
</evidence>
<dbReference type="PANTHER" id="PTHR43191">
    <property type="entry name" value="RRNA METHYLTRANSFERASE 3"/>
    <property type="match status" value="1"/>
</dbReference>
<dbReference type="SUPFAM" id="SSF75217">
    <property type="entry name" value="alpha/beta knot"/>
    <property type="match status" value="1"/>
</dbReference>
<reference evidence="4 5" key="1">
    <citation type="submission" date="2013-09" db="EMBL/GenBank/DDBJ databases">
        <authorList>
            <person name="Zeng Z."/>
            <person name="Chen C."/>
        </authorList>
    </citation>
    <scope>NUCLEOTIDE SEQUENCE [LARGE SCALE GENOMIC DNA]</scope>
    <source>
        <strain evidence="4 5">F44-8</strain>
    </source>
</reference>
<dbReference type="Proteomes" id="UP000030129">
    <property type="component" value="Unassembled WGS sequence"/>
</dbReference>
<dbReference type="GO" id="GO:0032259">
    <property type="term" value="P:methylation"/>
    <property type="evidence" value="ECO:0007669"/>
    <property type="project" value="UniProtKB-KW"/>
</dbReference>